<dbReference type="InterPro" id="IPR011527">
    <property type="entry name" value="ABC1_TM_dom"/>
</dbReference>
<dbReference type="SUPFAM" id="SSF52540">
    <property type="entry name" value="P-loop containing nucleoside triphosphate hydrolases"/>
    <property type="match status" value="1"/>
</dbReference>
<sequence length="554" mass="63328">MRKILLKQKYKIILFVLLSLVVGGIDISFALIIQLFISSIENNDLFIFQLSVVLFVFFILSNYFMTYWLIRLQSIIQKKIHIEMKRRLMNFCLYTDFENIQKVSIGEKINYFEYYMDVYEQYYLNNVWEFIANIFILIIGMVYLLSVSTLITILVLGLGMLSLILPIILGKIVNDMVDKNSKLNSEFLSKIKEILTGMEVIRGYRLEKQFSDEFTQKLVTLEEHTQALGITNGKLNQLSALFQYTIIILCLIISGAGVIVGKVNLGQLVAVTQVSNMLIMPMQQIGIAVLEIKGSKSIREKLDNLLEYGRKFKYLENYNKKIETLELKNVSLNGDDGRKILDNVTLTFNDRKKYAIIGENGSGKSTLFQVILGIRKNYSGNIFVNGEGLKGRIIADISFLPQESAIFGKNLSENILLGREDLREKLDEILRRVNISECFFNNKRMSEIACESMSGGEKRKINIARTLISNSSLVLMDEFENTLDNETKIMIQDYILEQGKLIICITHSSDEEFLNKMDEIIYLKDGKVVSKSEYEARMSVGVKNNDSSKSGEAI</sequence>
<evidence type="ECO:0000313" key="13">
    <source>
        <dbReference type="Proteomes" id="UP000250153"/>
    </source>
</evidence>
<evidence type="ECO:0000256" key="1">
    <source>
        <dbReference type="ARBA" id="ARBA00004651"/>
    </source>
</evidence>
<keyword evidence="6 7" id="KW-0472">Membrane</keyword>
<keyword evidence="12" id="KW-1185">Reference proteome</keyword>
<evidence type="ECO:0000256" key="5">
    <source>
        <dbReference type="ARBA" id="ARBA00022989"/>
    </source>
</evidence>
<dbReference type="KEGG" id="lmur:CPS94_10950"/>
<evidence type="ECO:0000259" key="8">
    <source>
        <dbReference type="PROSITE" id="PS50893"/>
    </source>
</evidence>
<organism evidence="10 13">
    <name type="scientific">Ligilactobacillus murinus</name>
    <dbReference type="NCBI Taxonomy" id="1622"/>
    <lineage>
        <taxon>Bacteria</taxon>
        <taxon>Bacillati</taxon>
        <taxon>Bacillota</taxon>
        <taxon>Bacilli</taxon>
        <taxon>Lactobacillales</taxon>
        <taxon>Lactobacillaceae</taxon>
        <taxon>Ligilactobacillus</taxon>
    </lineage>
</organism>
<evidence type="ECO:0000256" key="7">
    <source>
        <dbReference type="SAM" id="Phobius"/>
    </source>
</evidence>
<evidence type="ECO:0000256" key="6">
    <source>
        <dbReference type="ARBA" id="ARBA00023136"/>
    </source>
</evidence>
<dbReference type="InterPro" id="IPR017871">
    <property type="entry name" value="ABC_transporter-like_CS"/>
</dbReference>
<evidence type="ECO:0000259" key="9">
    <source>
        <dbReference type="PROSITE" id="PS50929"/>
    </source>
</evidence>
<dbReference type="GeneID" id="48467671"/>
<feature type="transmembrane region" description="Helical" evidence="7">
    <location>
        <begin position="151"/>
        <end position="173"/>
    </location>
</feature>
<reference evidence="12 13" key="1">
    <citation type="submission" date="2017-09" db="EMBL/GenBank/DDBJ databases">
        <title>Predominant Lactobacillus spp. isolated from feces of mice subjected to short-term calorie restriction.</title>
        <authorList>
            <person name="Zhang C."/>
            <person name="Zhao L."/>
            <person name="Pan F."/>
        </authorList>
    </citation>
    <scope>NUCLEOTIDE SEQUENCE [LARGE SCALE GENOMIC DNA]</scope>
    <source>
        <strain evidence="11 12">CR141</strain>
        <strain evidence="10 13">CR147</strain>
    </source>
</reference>
<dbReference type="GO" id="GO:0015421">
    <property type="term" value="F:ABC-type oligopeptide transporter activity"/>
    <property type="evidence" value="ECO:0007669"/>
    <property type="project" value="TreeGrafter"/>
</dbReference>
<dbReference type="InterPro" id="IPR039421">
    <property type="entry name" value="Type_1_exporter"/>
</dbReference>
<accession>A0AAD0L4S8</accession>
<dbReference type="EMBL" id="CP023566">
    <property type="protein sequence ID" value="AWZ39629.1"/>
    <property type="molecule type" value="Genomic_DNA"/>
</dbReference>
<dbReference type="SUPFAM" id="SSF90123">
    <property type="entry name" value="ABC transporter transmembrane region"/>
    <property type="match status" value="1"/>
</dbReference>
<dbReference type="Gene3D" id="1.20.1560.10">
    <property type="entry name" value="ABC transporter type 1, transmembrane domain"/>
    <property type="match status" value="1"/>
</dbReference>
<dbReference type="Proteomes" id="UP000250143">
    <property type="component" value="Chromosome"/>
</dbReference>
<evidence type="ECO:0000313" key="11">
    <source>
        <dbReference type="EMBL" id="AWZ39629.1"/>
    </source>
</evidence>
<evidence type="ECO:0000313" key="12">
    <source>
        <dbReference type="Proteomes" id="UP000250143"/>
    </source>
</evidence>
<keyword evidence="5 7" id="KW-1133">Transmembrane helix</keyword>
<keyword evidence="2 7" id="KW-0812">Transmembrane</keyword>
<dbReference type="GO" id="GO:0005886">
    <property type="term" value="C:plasma membrane"/>
    <property type="evidence" value="ECO:0007669"/>
    <property type="project" value="UniProtKB-SubCell"/>
</dbReference>
<dbReference type="InterPro" id="IPR003593">
    <property type="entry name" value="AAA+_ATPase"/>
</dbReference>
<dbReference type="InterPro" id="IPR036640">
    <property type="entry name" value="ABC1_TM_sf"/>
</dbReference>
<comment type="subcellular location">
    <subcellularLocation>
        <location evidence="1">Cell membrane</location>
        <topology evidence="1">Multi-pass membrane protein</topology>
    </subcellularLocation>
</comment>
<dbReference type="InterPro" id="IPR003439">
    <property type="entry name" value="ABC_transporter-like_ATP-bd"/>
</dbReference>
<dbReference type="EMBL" id="CP023565">
    <property type="protein sequence ID" value="AWZ39399.1"/>
    <property type="molecule type" value="Genomic_DNA"/>
</dbReference>
<feature type="domain" description="ABC transmembrane type-1" evidence="9">
    <location>
        <begin position="13"/>
        <end position="294"/>
    </location>
</feature>
<name>A0AAD0L4S8_9LACO</name>
<feature type="transmembrane region" description="Helical" evidence="7">
    <location>
        <begin position="46"/>
        <end position="70"/>
    </location>
</feature>
<dbReference type="Pfam" id="PF00005">
    <property type="entry name" value="ABC_tran"/>
    <property type="match status" value="1"/>
</dbReference>
<evidence type="ECO:0000256" key="2">
    <source>
        <dbReference type="ARBA" id="ARBA00022692"/>
    </source>
</evidence>
<dbReference type="SMART" id="SM00382">
    <property type="entry name" value="AAA"/>
    <property type="match status" value="1"/>
</dbReference>
<dbReference type="GO" id="GO:0005524">
    <property type="term" value="F:ATP binding"/>
    <property type="evidence" value="ECO:0007669"/>
    <property type="project" value="UniProtKB-KW"/>
</dbReference>
<dbReference type="PROSITE" id="PS00211">
    <property type="entry name" value="ABC_TRANSPORTER_1"/>
    <property type="match status" value="1"/>
</dbReference>
<dbReference type="AlphaFoldDB" id="A0AAD0L4S8"/>
<feature type="transmembrane region" description="Helical" evidence="7">
    <location>
        <begin position="241"/>
        <end position="261"/>
    </location>
</feature>
<dbReference type="RefSeq" id="WP_112193234.1">
    <property type="nucleotide sequence ID" value="NZ_CP023565.1"/>
</dbReference>
<protein>
    <recommendedName>
        <fullName evidence="14">ABC transporter ATP-binding protein</fullName>
    </recommendedName>
</protein>
<evidence type="ECO:0000256" key="4">
    <source>
        <dbReference type="ARBA" id="ARBA00022840"/>
    </source>
</evidence>
<evidence type="ECO:0008006" key="14">
    <source>
        <dbReference type="Google" id="ProtNLM"/>
    </source>
</evidence>
<feature type="transmembrane region" description="Helical" evidence="7">
    <location>
        <begin position="12"/>
        <end position="40"/>
    </location>
</feature>
<feature type="transmembrane region" description="Helical" evidence="7">
    <location>
        <begin position="126"/>
        <end position="145"/>
    </location>
</feature>
<dbReference type="PANTHER" id="PTHR43394">
    <property type="entry name" value="ATP-DEPENDENT PERMEASE MDL1, MITOCHONDRIAL"/>
    <property type="match status" value="1"/>
</dbReference>
<dbReference type="PANTHER" id="PTHR43394:SF1">
    <property type="entry name" value="ATP-BINDING CASSETTE SUB-FAMILY B MEMBER 10, MITOCHONDRIAL"/>
    <property type="match status" value="1"/>
</dbReference>
<dbReference type="Pfam" id="PF00664">
    <property type="entry name" value="ABC_membrane"/>
    <property type="match status" value="1"/>
</dbReference>
<dbReference type="GO" id="GO:0016887">
    <property type="term" value="F:ATP hydrolysis activity"/>
    <property type="evidence" value="ECO:0007669"/>
    <property type="project" value="InterPro"/>
</dbReference>
<keyword evidence="4" id="KW-0067">ATP-binding</keyword>
<feature type="domain" description="ABC transporter" evidence="8">
    <location>
        <begin position="325"/>
        <end position="550"/>
    </location>
</feature>
<gene>
    <name evidence="11" type="ORF">CPQ89_00565</name>
    <name evidence="10" type="ORF">CPS94_10950</name>
</gene>
<dbReference type="InterPro" id="IPR027417">
    <property type="entry name" value="P-loop_NTPase"/>
</dbReference>
<proteinExistence type="predicted"/>
<dbReference type="PROSITE" id="PS50929">
    <property type="entry name" value="ABC_TM1F"/>
    <property type="match status" value="1"/>
</dbReference>
<evidence type="ECO:0000256" key="3">
    <source>
        <dbReference type="ARBA" id="ARBA00022741"/>
    </source>
</evidence>
<evidence type="ECO:0000313" key="10">
    <source>
        <dbReference type="EMBL" id="AWZ39399.1"/>
    </source>
</evidence>
<keyword evidence="3" id="KW-0547">Nucleotide-binding</keyword>
<dbReference type="Proteomes" id="UP000250153">
    <property type="component" value="Chromosome"/>
</dbReference>
<dbReference type="Gene3D" id="3.40.50.300">
    <property type="entry name" value="P-loop containing nucleotide triphosphate hydrolases"/>
    <property type="match status" value="1"/>
</dbReference>
<dbReference type="PROSITE" id="PS50893">
    <property type="entry name" value="ABC_TRANSPORTER_2"/>
    <property type="match status" value="1"/>
</dbReference>